<proteinExistence type="predicted"/>
<evidence type="ECO:0000313" key="1">
    <source>
        <dbReference type="EMBL" id="BAK21205.1"/>
    </source>
</evidence>
<keyword evidence="1" id="KW-0808">Transferase</keyword>
<dbReference type="AlphaFoldDB" id="F3Y9M7"/>
<name>F3Y9M7_MELPT</name>
<gene>
    <name evidence="1" type="ordered locus">MPTP_0738</name>
</gene>
<dbReference type="HOGENOM" id="CLU_3235823_0_0_9"/>
<reference evidence="1 2" key="1">
    <citation type="journal article" date="2011" name="J. Bacteriol.">
        <title>Complete genome sequence of Melissococcus plutonius ATCC 35311.</title>
        <authorList>
            <person name="Okumura K."/>
            <person name="Arai R."/>
            <person name="Okura M."/>
            <person name="Kirikae T."/>
            <person name="Takamatsu D."/>
            <person name="Osaki M."/>
            <person name="Miyoshi-Akiyama T."/>
        </authorList>
    </citation>
    <scope>NUCLEOTIDE SEQUENCE [LARGE SCALE GENOMIC DNA]</scope>
    <source>
        <strain evidence="2">ATCC 35311 / CIP 104052 / LMG 20360 / NCIMB 702443</strain>
    </source>
</reference>
<dbReference type="KEGG" id="mps:MPTP_0738"/>
<organism evidence="1 2">
    <name type="scientific">Melissococcus plutonius (strain ATCC 35311 / DSM 29964 / CIP 104052 / LMG 20360 / NCIMB 702443)</name>
    <dbReference type="NCBI Taxonomy" id="940190"/>
    <lineage>
        <taxon>Bacteria</taxon>
        <taxon>Bacillati</taxon>
        <taxon>Bacillota</taxon>
        <taxon>Bacilli</taxon>
        <taxon>Lactobacillales</taxon>
        <taxon>Enterococcaceae</taxon>
        <taxon>Melissococcus</taxon>
    </lineage>
</organism>
<accession>F3Y9M7</accession>
<dbReference type="STRING" id="940190.MPTP_0738"/>
<sequence>MCQFVDDIYQIVELIRKRNDMEIIQERDYITNKKIVVIDLIIW</sequence>
<dbReference type="SUPFAM" id="SSF81301">
    <property type="entry name" value="Nucleotidyltransferase"/>
    <property type="match status" value="1"/>
</dbReference>
<protein>
    <submittedName>
        <fullName evidence="1">GTP pyrophosphokinase</fullName>
        <ecNumber evidence="1">2.7.6.5</ecNumber>
    </submittedName>
</protein>
<reference key="2">
    <citation type="submission" date="2011-04" db="EMBL/GenBank/DDBJ databases">
        <title>Whole genome sequence of Melissococcus plutonius ATCC 35311.</title>
        <authorList>
            <person name="Okumura K."/>
            <person name="Arai R."/>
            <person name="Osaki M."/>
            <person name="Okura M."/>
            <person name="Kirikae T."/>
            <person name="Takamatsu D."/>
            <person name="Akiyama T."/>
        </authorList>
    </citation>
    <scope>NUCLEOTIDE SEQUENCE</scope>
    <source>
        <strain>ATCC 35311</strain>
    </source>
</reference>
<dbReference type="GO" id="GO:0015970">
    <property type="term" value="P:guanosine tetraphosphate biosynthetic process"/>
    <property type="evidence" value="ECO:0007669"/>
    <property type="project" value="UniProtKB-UniPathway"/>
</dbReference>
<dbReference type="UniPathway" id="UPA00908">
    <property type="reaction ID" value="UER00884"/>
</dbReference>
<keyword evidence="2" id="KW-1185">Reference proteome</keyword>
<dbReference type="Proteomes" id="UP000008456">
    <property type="component" value="Chromosome"/>
</dbReference>
<dbReference type="EC" id="2.7.6.5" evidence="1"/>
<dbReference type="GO" id="GO:0008728">
    <property type="term" value="F:GTP diphosphokinase activity"/>
    <property type="evidence" value="ECO:0007669"/>
    <property type="project" value="UniProtKB-EC"/>
</dbReference>
<dbReference type="EMBL" id="AP012200">
    <property type="protein sequence ID" value="BAK21205.1"/>
    <property type="molecule type" value="Genomic_DNA"/>
</dbReference>
<evidence type="ECO:0000313" key="2">
    <source>
        <dbReference type="Proteomes" id="UP000008456"/>
    </source>
</evidence>
<dbReference type="Gene3D" id="3.30.460.10">
    <property type="entry name" value="Beta Polymerase, domain 2"/>
    <property type="match status" value="1"/>
</dbReference>
<dbReference type="InterPro" id="IPR043519">
    <property type="entry name" value="NT_sf"/>
</dbReference>